<dbReference type="AlphaFoldDB" id="A0A8S4N646"/>
<keyword evidence="2" id="KW-0732">Signal</keyword>
<comment type="similarity">
    <text evidence="1">Belongs to the PDGF/VEGF growth factor family.</text>
</comment>
<organism evidence="4 5">
    <name type="scientific">Owenia fusiformis</name>
    <name type="common">Polychaete worm</name>
    <dbReference type="NCBI Taxonomy" id="6347"/>
    <lineage>
        <taxon>Eukaryota</taxon>
        <taxon>Metazoa</taxon>
        <taxon>Spiralia</taxon>
        <taxon>Lophotrochozoa</taxon>
        <taxon>Annelida</taxon>
        <taxon>Polychaeta</taxon>
        <taxon>Sedentaria</taxon>
        <taxon>Canalipalpata</taxon>
        <taxon>Sabellida</taxon>
        <taxon>Oweniida</taxon>
        <taxon>Oweniidae</taxon>
        <taxon>Owenia</taxon>
    </lineage>
</organism>
<keyword evidence="5" id="KW-1185">Reference proteome</keyword>
<dbReference type="Gene3D" id="2.10.90.10">
    <property type="entry name" value="Cystine-knot cytokines"/>
    <property type="match status" value="1"/>
</dbReference>
<name>A0A8S4N646_OWEFU</name>
<dbReference type="OrthoDB" id="6370328at2759"/>
<keyword evidence="1" id="KW-0339">Growth factor</keyword>
<dbReference type="GO" id="GO:0008083">
    <property type="term" value="F:growth factor activity"/>
    <property type="evidence" value="ECO:0007669"/>
    <property type="project" value="UniProtKB-KW"/>
</dbReference>
<dbReference type="InterPro" id="IPR029034">
    <property type="entry name" value="Cystine-knot_cytokine"/>
</dbReference>
<reference evidence="4" key="1">
    <citation type="submission" date="2022-03" db="EMBL/GenBank/DDBJ databases">
        <authorList>
            <person name="Martin C."/>
        </authorList>
    </citation>
    <scope>NUCLEOTIDE SEQUENCE</scope>
</reference>
<dbReference type="SUPFAM" id="SSF57501">
    <property type="entry name" value="Cystine-knot cytokines"/>
    <property type="match status" value="1"/>
</dbReference>
<protein>
    <recommendedName>
        <fullName evidence="3">Platelet-derived growth factor (PDGF) family profile domain-containing protein</fullName>
    </recommendedName>
</protein>
<dbReference type="PROSITE" id="PS50278">
    <property type="entry name" value="PDGF_2"/>
    <property type="match status" value="1"/>
</dbReference>
<evidence type="ECO:0000259" key="3">
    <source>
        <dbReference type="PROSITE" id="PS50278"/>
    </source>
</evidence>
<dbReference type="InterPro" id="IPR000072">
    <property type="entry name" value="PDGF/VEGF_dom"/>
</dbReference>
<dbReference type="PANTHER" id="PTHR21719:SF1">
    <property type="entry name" value="FI06402P-RELATED"/>
    <property type="match status" value="1"/>
</dbReference>
<feature type="chain" id="PRO_5035787268" description="Platelet-derived growth factor (PDGF) family profile domain-containing protein" evidence="2">
    <location>
        <begin position="23"/>
        <end position="476"/>
    </location>
</feature>
<feature type="signal peptide" evidence="2">
    <location>
        <begin position="1"/>
        <end position="22"/>
    </location>
</feature>
<dbReference type="PANTHER" id="PTHR21719">
    <property type="entry name" value="FI06402P-RELATED"/>
    <property type="match status" value="1"/>
</dbReference>
<evidence type="ECO:0000313" key="5">
    <source>
        <dbReference type="Proteomes" id="UP000749559"/>
    </source>
</evidence>
<dbReference type="GO" id="GO:0016020">
    <property type="term" value="C:membrane"/>
    <property type="evidence" value="ECO:0007669"/>
    <property type="project" value="InterPro"/>
</dbReference>
<dbReference type="SMART" id="SM00141">
    <property type="entry name" value="PDGF"/>
    <property type="match status" value="1"/>
</dbReference>
<gene>
    <name evidence="4" type="ORF">OFUS_LOCUS3486</name>
</gene>
<dbReference type="Proteomes" id="UP000749559">
    <property type="component" value="Unassembled WGS sequence"/>
</dbReference>
<comment type="caution">
    <text evidence="4">The sequence shown here is derived from an EMBL/GenBank/DDBJ whole genome shotgun (WGS) entry which is preliminary data.</text>
</comment>
<evidence type="ECO:0000313" key="4">
    <source>
        <dbReference type="EMBL" id="CAH1776301.1"/>
    </source>
</evidence>
<feature type="domain" description="Platelet-derived growth factor (PDGF) family profile" evidence="3">
    <location>
        <begin position="133"/>
        <end position="230"/>
    </location>
</feature>
<accession>A0A8S4N646</accession>
<proteinExistence type="inferred from homology"/>
<evidence type="ECO:0000256" key="1">
    <source>
        <dbReference type="RuleBase" id="RU003818"/>
    </source>
</evidence>
<evidence type="ECO:0000256" key="2">
    <source>
        <dbReference type="SAM" id="SignalP"/>
    </source>
</evidence>
<dbReference type="Pfam" id="PF00341">
    <property type="entry name" value="PDGF"/>
    <property type="match status" value="1"/>
</dbReference>
<sequence length="476" mass="55646">MAKSTIYFGLVLVIVFSQESHAQKAATSNVPGPLSDEFYIDILRIFFPTVHRVGYFPIDNWQRTIRAAQRASLVKNDQRSRRRRDTYARNYHPDAHGRFYSDETFKLEAPMRLDELRRLYDKNKNETDSNDFTRCKNPIPFVYDVRNLTGSPNKVYHPECVVLHQCTKWSGCCETSGVPSKCAANVDKIETITKTYMVNEYLGRDRQQIRALETLQFENHTECFCKPTNSPPPCKKCPWPFIQSHEIGPECSCRCRYSNDVECRDISLGRKPLNEDGLICIKKKLCLHPDCRFGSFNVLTGRCKGEFPNYGDKQEQSGDYDINYDINYDKNDVDSEDDSVEEIDWAKEENVDDAGEMDLDSDEDTGIDDYHSESSSYNNLDFNHDDPNSFRHYFEVFREEDEDDVDFSIDDGLDFRPEKSPNLLKLLQNDFRALKIWLERICKMQRRYRDIFNEHNRIVTENEQQILDMCKYVGQS</sequence>
<dbReference type="EMBL" id="CAIIXF020000002">
    <property type="protein sequence ID" value="CAH1776301.1"/>
    <property type="molecule type" value="Genomic_DNA"/>
</dbReference>